<dbReference type="SUPFAM" id="SSF56176">
    <property type="entry name" value="FAD-binding/transporter-associated domain-like"/>
    <property type="match status" value="1"/>
</dbReference>
<feature type="transmembrane region" description="Helical" evidence="10">
    <location>
        <begin position="55"/>
        <end position="79"/>
    </location>
</feature>
<feature type="transmembrane region" description="Helical" evidence="10">
    <location>
        <begin position="86"/>
        <end position="103"/>
    </location>
</feature>
<evidence type="ECO:0000313" key="14">
    <source>
        <dbReference type="Proteomes" id="UP000624041"/>
    </source>
</evidence>
<dbReference type="PANTHER" id="PTHR22777">
    <property type="entry name" value="HEMOLYSIN-RELATED"/>
    <property type="match status" value="1"/>
</dbReference>
<dbReference type="PANTHER" id="PTHR22777:SF17">
    <property type="entry name" value="UPF0053 PROTEIN SLL0260"/>
    <property type="match status" value="1"/>
</dbReference>
<dbReference type="RefSeq" id="WP_188856940.1">
    <property type="nucleotide sequence ID" value="NZ_BMOS01000011.1"/>
</dbReference>
<gene>
    <name evidence="13" type="ORF">GCM10007971_18660</name>
</gene>
<keyword evidence="7 9" id="KW-0472">Membrane</keyword>
<dbReference type="GO" id="GO:0050660">
    <property type="term" value="F:flavin adenine dinucleotide binding"/>
    <property type="evidence" value="ECO:0007669"/>
    <property type="project" value="InterPro"/>
</dbReference>
<evidence type="ECO:0000256" key="1">
    <source>
        <dbReference type="ARBA" id="ARBA00004141"/>
    </source>
</evidence>
<keyword evidence="4" id="KW-0677">Repeat</keyword>
<evidence type="ECO:0000259" key="11">
    <source>
        <dbReference type="PROSITE" id="PS51371"/>
    </source>
</evidence>
<dbReference type="InterPro" id="IPR046342">
    <property type="entry name" value="CBS_dom_sf"/>
</dbReference>
<proteinExistence type="inferred from homology"/>
<keyword evidence="3 9" id="KW-0812">Transmembrane</keyword>
<dbReference type="Gene3D" id="3.30.465.10">
    <property type="match status" value="1"/>
</dbReference>
<evidence type="ECO:0000313" key="13">
    <source>
        <dbReference type="EMBL" id="GGN57578.1"/>
    </source>
</evidence>
<dbReference type="Gene3D" id="3.10.580.10">
    <property type="entry name" value="CBS-domain"/>
    <property type="match status" value="1"/>
</dbReference>
<evidence type="ECO:0000256" key="5">
    <source>
        <dbReference type="ARBA" id="ARBA00022989"/>
    </source>
</evidence>
<dbReference type="InterPro" id="IPR036318">
    <property type="entry name" value="FAD-bd_PCMH-like_sf"/>
</dbReference>
<name>A0A918D1R1_9BACI</name>
<evidence type="ECO:0000256" key="8">
    <source>
        <dbReference type="PROSITE-ProRule" id="PRU00703"/>
    </source>
</evidence>
<evidence type="ECO:0000256" key="4">
    <source>
        <dbReference type="ARBA" id="ARBA00022737"/>
    </source>
</evidence>
<dbReference type="SUPFAM" id="SSF54631">
    <property type="entry name" value="CBS-domain pair"/>
    <property type="match status" value="1"/>
</dbReference>
<keyword evidence="5 9" id="KW-1133">Transmembrane helix</keyword>
<evidence type="ECO:0000256" key="2">
    <source>
        <dbReference type="ARBA" id="ARBA00006337"/>
    </source>
</evidence>
<dbReference type="InterPro" id="IPR005170">
    <property type="entry name" value="Transptr-assoc_dom"/>
</dbReference>
<dbReference type="InterPro" id="IPR044751">
    <property type="entry name" value="Ion_transp-like_CBS"/>
</dbReference>
<feature type="domain" description="CBS" evidence="11">
    <location>
        <begin position="199"/>
        <end position="260"/>
    </location>
</feature>
<dbReference type="CDD" id="cd04590">
    <property type="entry name" value="CBS_pair_CorC_HlyC_assoc"/>
    <property type="match status" value="1"/>
</dbReference>
<comment type="similarity">
    <text evidence="2">Belongs to the UPF0053 family.</text>
</comment>
<dbReference type="PROSITE" id="PS51846">
    <property type="entry name" value="CNNM"/>
    <property type="match status" value="1"/>
</dbReference>
<evidence type="ECO:0000256" key="3">
    <source>
        <dbReference type="ARBA" id="ARBA00022692"/>
    </source>
</evidence>
<dbReference type="InterPro" id="IPR002550">
    <property type="entry name" value="CNNM"/>
</dbReference>
<feature type="domain" description="CBS" evidence="11">
    <location>
        <begin position="264"/>
        <end position="322"/>
    </location>
</feature>
<evidence type="ECO:0000259" key="12">
    <source>
        <dbReference type="PROSITE" id="PS51846"/>
    </source>
</evidence>
<comment type="subcellular location">
    <subcellularLocation>
        <location evidence="1">Membrane</location>
        <topology evidence="1">Multi-pass membrane protein</topology>
    </subcellularLocation>
</comment>
<dbReference type="Pfam" id="PF01595">
    <property type="entry name" value="CNNM"/>
    <property type="match status" value="1"/>
</dbReference>
<comment type="caution">
    <text evidence="13">The sequence shown here is derived from an EMBL/GenBank/DDBJ whole genome shotgun (WGS) entry which is preliminary data.</text>
</comment>
<keyword evidence="6 8" id="KW-0129">CBS domain</keyword>
<dbReference type="InterPro" id="IPR016169">
    <property type="entry name" value="FAD-bd_PCMH_sub2"/>
</dbReference>
<dbReference type="Pfam" id="PF03471">
    <property type="entry name" value="CorC_HlyC"/>
    <property type="match status" value="1"/>
</dbReference>
<dbReference type="Pfam" id="PF00571">
    <property type="entry name" value="CBS"/>
    <property type="match status" value="2"/>
</dbReference>
<reference evidence="13" key="2">
    <citation type="submission" date="2020-09" db="EMBL/GenBank/DDBJ databases">
        <authorList>
            <person name="Sun Q."/>
            <person name="Ohkuma M."/>
        </authorList>
    </citation>
    <scope>NUCLEOTIDE SEQUENCE</scope>
    <source>
        <strain evidence="13">JCM 17251</strain>
    </source>
</reference>
<accession>A0A918D1R1</accession>
<feature type="domain" description="CNNM transmembrane" evidence="12">
    <location>
        <begin position="1"/>
        <end position="180"/>
    </location>
</feature>
<keyword evidence="14" id="KW-1185">Reference proteome</keyword>
<organism evidence="13 14">
    <name type="scientific">Oceanobacillus indicireducens</name>
    <dbReference type="NCBI Taxonomy" id="1004261"/>
    <lineage>
        <taxon>Bacteria</taxon>
        <taxon>Bacillati</taxon>
        <taxon>Bacillota</taxon>
        <taxon>Bacilli</taxon>
        <taxon>Bacillales</taxon>
        <taxon>Bacillaceae</taxon>
        <taxon>Oceanobacillus</taxon>
    </lineage>
</organism>
<dbReference type="SMART" id="SM01091">
    <property type="entry name" value="CorC_HlyC"/>
    <property type="match status" value="1"/>
</dbReference>
<dbReference type="Proteomes" id="UP000624041">
    <property type="component" value="Unassembled WGS sequence"/>
</dbReference>
<dbReference type="InterPro" id="IPR000644">
    <property type="entry name" value="CBS_dom"/>
</dbReference>
<sequence>MIIAIIVLLFVLSIFFSVSETALASLNQVKLQTQAKNEDRKAQKLLRIIENPGELYIVNVIGNNIVDLSIIALVVYWTLDTNMNTILAVTLVILAIIIFAEIIPKTIARAIPQEISSAVSPIIQGIIKILKPIIWLLEKISQLIANRFHKEGEEEVSMSKDELRTLVDLAGLEGTFRADESYRIKGVLDFYNLNVRDVMKTPRVDIVALPISSTYEEVRDFAIDNRFTRFPVYEEDIDNIVGIMHTKYLLSWSVNPSRKLEEFIDSDPLIVYEFQPIEEIFRMMTKERRHLAIVLDEYGGTEGIITHEDIIEGMIGLEIHDEMDEESEALIEKLTPTKVICDGKVTLHRLNTIFQTEIPEEEDVLAAYLLSEFKDFPKAGDTLERDNLTFKILNVEDRTIRKVQIVK</sequence>
<dbReference type="GO" id="GO:0005886">
    <property type="term" value="C:plasma membrane"/>
    <property type="evidence" value="ECO:0007669"/>
    <property type="project" value="TreeGrafter"/>
</dbReference>
<reference evidence="13" key="1">
    <citation type="journal article" date="2014" name="Int. J. Syst. Evol. Microbiol.">
        <title>Complete genome sequence of Corynebacterium casei LMG S-19264T (=DSM 44701T), isolated from a smear-ripened cheese.</title>
        <authorList>
            <consortium name="US DOE Joint Genome Institute (JGI-PGF)"/>
            <person name="Walter F."/>
            <person name="Albersmeier A."/>
            <person name="Kalinowski J."/>
            <person name="Ruckert C."/>
        </authorList>
    </citation>
    <scope>NUCLEOTIDE SEQUENCE</scope>
    <source>
        <strain evidence="13">JCM 17251</strain>
    </source>
</reference>
<protein>
    <submittedName>
        <fullName evidence="13">Hemolysin</fullName>
    </submittedName>
</protein>
<evidence type="ECO:0000256" key="6">
    <source>
        <dbReference type="ARBA" id="ARBA00023122"/>
    </source>
</evidence>
<evidence type="ECO:0000256" key="9">
    <source>
        <dbReference type="PROSITE-ProRule" id="PRU01193"/>
    </source>
</evidence>
<evidence type="ECO:0000256" key="10">
    <source>
        <dbReference type="SAM" id="Phobius"/>
    </source>
</evidence>
<evidence type="ECO:0000256" key="7">
    <source>
        <dbReference type="ARBA" id="ARBA00023136"/>
    </source>
</evidence>
<dbReference type="EMBL" id="BMOS01000011">
    <property type="protein sequence ID" value="GGN57578.1"/>
    <property type="molecule type" value="Genomic_DNA"/>
</dbReference>
<dbReference type="PROSITE" id="PS51371">
    <property type="entry name" value="CBS"/>
    <property type="match status" value="2"/>
</dbReference>
<dbReference type="AlphaFoldDB" id="A0A918D1R1"/>